<feature type="transmembrane region" description="Helical" evidence="8">
    <location>
        <begin position="14"/>
        <end position="34"/>
    </location>
</feature>
<dbReference type="GO" id="GO:0043190">
    <property type="term" value="C:ATP-binding cassette (ABC) transporter complex"/>
    <property type="evidence" value="ECO:0007669"/>
    <property type="project" value="InterPro"/>
</dbReference>
<feature type="non-terminal residue" evidence="10">
    <location>
        <position position="1"/>
    </location>
</feature>
<evidence type="ECO:0000259" key="9">
    <source>
        <dbReference type="PROSITE" id="PS51012"/>
    </source>
</evidence>
<comment type="caution">
    <text evidence="10">The sequence shown here is derived from an EMBL/GenBank/DDBJ whole genome shotgun (WGS) entry which is preliminary data.</text>
</comment>
<dbReference type="PROSITE" id="PS51012">
    <property type="entry name" value="ABC_TM2"/>
    <property type="match status" value="1"/>
</dbReference>
<feature type="transmembrane region" description="Helical" evidence="8">
    <location>
        <begin position="212"/>
        <end position="230"/>
    </location>
</feature>
<feature type="transmembrane region" description="Helical" evidence="8">
    <location>
        <begin position="131"/>
        <end position="150"/>
    </location>
</feature>
<gene>
    <name evidence="10" type="ORF">MPEBLZ_00488</name>
</gene>
<protein>
    <submittedName>
        <fullName evidence="10">Polysaccharide ABC transporter permease</fullName>
    </submittedName>
</protein>
<evidence type="ECO:0000313" key="10">
    <source>
        <dbReference type="EMBL" id="KPQ44921.1"/>
    </source>
</evidence>
<dbReference type="InterPro" id="IPR013525">
    <property type="entry name" value="ABC2_TM"/>
</dbReference>
<reference evidence="10 11" key="1">
    <citation type="submission" date="2015-09" db="EMBL/GenBank/DDBJ databases">
        <title>A metagenomics-based metabolic model of nitrate-dependent anaerobic oxidation of methane by Methanoperedens-like archaea.</title>
        <authorList>
            <person name="Arshad A."/>
            <person name="Speth D.R."/>
            <person name="De Graaf R.M."/>
            <person name="Op Den Camp H.J."/>
            <person name="Jetten M.S."/>
            <person name="Welte C.U."/>
        </authorList>
    </citation>
    <scope>NUCLEOTIDE SEQUENCE [LARGE SCALE GENOMIC DNA]</scope>
</reference>
<accession>A0A0P7ZIP3</accession>
<dbReference type="EMBL" id="LKCM01000041">
    <property type="protein sequence ID" value="KPQ44921.1"/>
    <property type="molecule type" value="Genomic_DNA"/>
</dbReference>
<organism evidence="10 11">
    <name type="scientific">Candidatus Methanoperedens nitratireducens</name>
    <dbReference type="NCBI Taxonomy" id="1392998"/>
    <lineage>
        <taxon>Archaea</taxon>
        <taxon>Methanobacteriati</taxon>
        <taxon>Methanobacteriota</taxon>
        <taxon>Stenosarchaea group</taxon>
        <taxon>Methanomicrobia</taxon>
        <taxon>Methanosarcinales</taxon>
        <taxon>ANME-2 cluster</taxon>
        <taxon>Candidatus Methanoperedentaceae</taxon>
        <taxon>Candidatus Methanoperedens</taxon>
    </lineage>
</organism>
<dbReference type="Proteomes" id="UP000050360">
    <property type="component" value="Unassembled WGS sequence"/>
</dbReference>
<feature type="domain" description="ABC transmembrane type-2" evidence="9">
    <location>
        <begin position="15"/>
        <end position="233"/>
    </location>
</feature>
<sequence length="241" mass="27588">LVISDLKTKYSNSALGFVWSMLNPLLMMLVLYLVFNNVFRNNQEHFALYILIGLTGWRFFALGTSMAMSSIVGRSSLVTKIYIPREILTISVVLSALVSSLLEFLVLIPLLLIFGVGLSATILLFPALHVLYFLIVYGIALSLASLYVYYRDINQIWEVLLQIGFFLSPIVYPISLIPEEYKLYYMLNPITRLIEMYRDTLLYGRLPGFTDFGLVLVFGIIMFVFGSWLFRKLSPRFAEEV</sequence>
<evidence type="ECO:0000256" key="7">
    <source>
        <dbReference type="ARBA" id="ARBA00023136"/>
    </source>
</evidence>
<evidence type="ECO:0000256" key="4">
    <source>
        <dbReference type="ARBA" id="ARBA00022519"/>
    </source>
</evidence>
<name>A0A0P7ZIP3_9EURY</name>
<dbReference type="GO" id="GO:0015920">
    <property type="term" value="P:lipopolysaccharide transport"/>
    <property type="evidence" value="ECO:0007669"/>
    <property type="project" value="TreeGrafter"/>
</dbReference>
<evidence type="ECO:0000256" key="1">
    <source>
        <dbReference type="ARBA" id="ARBA00004429"/>
    </source>
</evidence>
<feature type="transmembrane region" description="Helical" evidence="8">
    <location>
        <begin position="46"/>
        <end position="69"/>
    </location>
</feature>
<dbReference type="InterPro" id="IPR000412">
    <property type="entry name" value="ABC_2_transport"/>
</dbReference>
<evidence type="ECO:0000256" key="5">
    <source>
        <dbReference type="ARBA" id="ARBA00022692"/>
    </source>
</evidence>
<dbReference type="PRINTS" id="PR00164">
    <property type="entry name" value="ABC2TRNSPORT"/>
</dbReference>
<evidence type="ECO:0000256" key="3">
    <source>
        <dbReference type="ARBA" id="ARBA00022475"/>
    </source>
</evidence>
<keyword evidence="6 8" id="KW-1133">Transmembrane helix</keyword>
<dbReference type="PANTHER" id="PTHR30413">
    <property type="entry name" value="INNER MEMBRANE TRANSPORT PERMEASE"/>
    <property type="match status" value="1"/>
</dbReference>
<dbReference type="PATRIC" id="fig|1719120.3.peg.526"/>
<dbReference type="PANTHER" id="PTHR30413:SF8">
    <property type="entry name" value="TRANSPORT PERMEASE PROTEIN"/>
    <property type="match status" value="1"/>
</dbReference>
<keyword evidence="5 8" id="KW-0812">Transmembrane</keyword>
<keyword evidence="7 8" id="KW-0472">Membrane</keyword>
<dbReference type="AlphaFoldDB" id="A0A0P7ZIP3"/>
<dbReference type="GO" id="GO:0140359">
    <property type="term" value="F:ABC-type transporter activity"/>
    <property type="evidence" value="ECO:0007669"/>
    <property type="project" value="InterPro"/>
</dbReference>
<evidence type="ECO:0000256" key="8">
    <source>
        <dbReference type="SAM" id="Phobius"/>
    </source>
</evidence>
<keyword evidence="2" id="KW-0813">Transport</keyword>
<proteinExistence type="predicted"/>
<keyword evidence="3" id="KW-1003">Cell membrane</keyword>
<keyword evidence="4" id="KW-0997">Cell inner membrane</keyword>
<evidence type="ECO:0000256" key="6">
    <source>
        <dbReference type="ARBA" id="ARBA00022989"/>
    </source>
</evidence>
<comment type="subcellular location">
    <subcellularLocation>
        <location evidence="1">Cell inner membrane</location>
        <topology evidence="1">Multi-pass membrane protein</topology>
    </subcellularLocation>
</comment>
<dbReference type="InterPro" id="IPR047817">
    <property type="entry name" value="ABC2_TM_bact-type"/>
</dbReference>
<feature type="transmembrane region" description="Helical" evidence="8">
    <location>
        <begin position="157"/>
        <end position="177"/>
    </location>
</feature>
<dbReference type="Pfam" id="PF01061">
    <property type="entry name" value="ABC2_membrane"/>
    <property type="match status" value="1"/>
</dbReference>
<evidence type="ECO:0000256" key="2">
    <source>
        <dbReference type="ARBA" id="ARBA00022448"/>
    </source>
</evidence>
<evidence type="ECO:0000313" key="11">
    <source>
        <dbReference type="Proteomes" id="UP000050360"/>
    </source>
</evidence>